<comment type="caution">
    <text evidence="1">The sequence shown here is derived from an EMBL/GenBank/DDBJ whole genome shotgun (WGS) entry which is preliminary data.</text>
</comment>
<name>A0ABS6H891_9PROT</name>
<evidence type="ECO:0000313" key="2">
    <source>
        <dbReference type="Proteomes" id="UP000689967"/>
    </source>
</evidence>
<keyword evidence="2" id="KW-1185">Reference proteome</keyword>
<dbReference type="Proteomes" id="UP000689967">
    <property type="component" value="Unassembled WGS sequence"/>
</dbReference>
<evidence type="ECO:0000313" key="1">
    <source>
        <dbReference type="EMBL" id="MBU8544927.1"/>
    </source>
</evidence>
<proteinExistence type="predicted"/>
<gene>
    <name evidence="1" type="ORF">JJQ90_14500</name>
</gene>
<organism evidence="1 2">
    <name type="scientific">Falsiroseomonas oleicola</name>
    <dbReference type="NCBI Taxonomy" id="2801474"/>
    <lineage>
        <taxon>Bacteria</taxon>
        <taxon>Pseudomonadati</taxon>
        <taxon>Pseudomonadota</taxon>
        <taxon>Alphaproteobacteria</taxon>
        <taxon>Acetobacterales</taxon>
        <taxon>Roseomonadaceae</taxon>
        <taxon>Falsiroseomonas</taxon>
    </lineage>
</organism>
<dbReference type="EMBL" id="JAERQM010000004">
    <property type="protein sequence ID" value="MBU8544927.1"/>
    <property type="molecule type" value="Genomic_DNA"/>
</dbReference>
<reference evidence="1 2" key="1">
    <citation type="submission" date="2021-01" db="EMBL/GenBank/DDBJ databases">
        <title>Roseomonas sp. nov, a bacterium isolated from an oil production mixture in Yumen Oilfield.</title>
        <authorList>
            <person name="Wu D."/>
        </authorList>
    </citation>
    <scope>NUCLEOTIDE SEQUENCE [LARGE SCALE GENOMIC DNA]</scope>
    <source>
        <strain evidence="1 2">ROY-5-3</strain>
    </source>
</reference>
<protein>
    <submittedName>
        <fullName evidence="1">Uncharacterized protein</fullName>
    </submittedName>
</protein>
<dbReference type="RefSeq" id="WP_216876591.1">
    <property type="nucleotide sequence ID" value="NZ_JAERQM010000004.1"/>
</dbReference>
<accession>A0ABS6H891</accession>
<sequence length="127" mass="13869">MMKAGKDVLWSLDLFGKSSSAPEQTIAPLSITVGNATVRLPTAEQEGAYLRYGRPVLQILAQEQRQQARMSLVRDVLAAGDPNFDYDVLRTALAELERRGALELAERDTRGGDHLYGLTRAGQILAG</sequence>